<comment type="caution">
    <text evidence="2">The sequence shown here is derived from an EMBL/GenBank/DDBJ whole genome shotgun (WGS) entry which is preliminary data.</text>
</comment>
<proteinExistence type="predicted"/>
<feature type="transmembrane region" description="Helical" evidence="1">
    <location>
        <begin position="215"/>
        <end position="234"/>
    </location>
</feature>
<name>A0ABU5JT07_9BACI</name>
<evidence type="ECO:0000313" key="3">
    <source>
        <dbReference type="Proteomes" id="UP001291930"/>
    </source>
</evidence>
<feature type="transmembrane region" description="Helical" evidence="1">
    <location>
        <begin position="246"/>
        <end position="272"/>
    </location>
</feature>
<feature type="transmembrane region" description="Helical" evidence="1">
    <location>
        <begin position="115"/>
        <end position="137"/>
    </location>
</feature>
<accession>A0ABU5JT07</accession>
<keyword evidence="1" id="KW-0812">Transmembrane</keyword>
<protein>
    <recommendedName>
        <fullName evidence="4">Integral membrane protein</fullName>
    </recommendedName>
</protein>
<dbReference type="Proteomes" id="UP001291930">
    <property type="component" value="Unassembled WGS sequence"/>
</dbReference>
<evidence type="ECO:0008006" key="4">
    <source>
        <dbReference type="Google" id="ProtNLM"/>
    </source>
</evidence>
<feature type="transmembrane region" description="Helical" evidence="1">
    <location>
        <begin position="186"/>
        <end position="203"/>
    </location>
</feature>
<feature type="transmembrane region" description="Helical" evidence="1">
    <location>
        <begin position="55"/>
        <end position="77"/>
    </location>
</feature>
<feature type="transmembrane region" description="Helical" evidence="1">
    <location>
        <begin position="12"/>
        <end position="35"/>
    </location>
</feature>
<dbReference type="RefSeq" id="WP_374216921.1">
    <property type="nucleotide sequence ID" value="NZ_JAXOVW010000005.1"/>
</dbReference>
<keyword evidence="1" id="KW-1133">Transmembrane helix</keyword>
<evidence type="ECO:0000256" key="1">
    <source>
        <dbReference type="SAM" id="Phobius"/>
    </source>
</evidence>
<organism evidence="2 3">
    <name type="scientific">Bacillus bingmayongensis</name>
    <dbReference type="NCBI Taxonomy" id="1150157"/>
    <lineage>
        <taxon>Bacteria</taxon>
        <taxon>Bacillati</taxon>
        <taxon>Bacillota</taxon>
        <taxon>Bacilli</taxon>
        <taxon>Bacillales</taxon>
        <taxon>Bacillaceae</taxon>
        <taxon>Bacillus</taxon>
    </lineage>
</organism>
<keyword evidence="3" id="KW-1185">Reference proteome</keyword>
<reference evidence="3" key="1">
    <citation type="submission" date="2023-11" db="EMBL/GenBank/DDBJ databases">
        <title>Genome Sequence of Bacillus pseudomycoides stain BUPM19.</title>
        <authorList>
            <person name="Farhat A."/>
        </authorList>
    </citation>
    <scope>NUCLEOTIDE SEQUENCE [LARGE SCALE GENOMIC DNA]</scope>
    <source>
        <strain evidence="3">BUPM19</strain>
    </source>
</reference>
<evidence type="ECO:0000313" key="2">
    <source>
        <dbReference type="EMBL" id="MDZ5606237.1"/>
    </source>
</evidence>
<sequence>MKNMEFAYSIFHIFLTSLIQLFSLLGVIILVGFLLGYLESLTRTYWTRALGRKGFLLSAWIGVPIHELGHAVMCIVFRHQIVAMQLFPTDTSNGYLGYVRHQYNQRSIYQRIGNFFVGIAPIFSGMATLIFLMYYFVPQSYLVFIHALETNTQTASINIDMLQNIFVSSFLLLKSLFTISNLSTPSFWLFLFIAICISAHIALSKPDIEGSLDGVITIFIVLFLFNTIAGLFHYDSNQLIGNVVKYNTYLLAFSSIAILFSCIAVCISFIFYKIKTASSK</sequence>
<dbReference type="EMBL" id="JAXOVW010000005">
    <property type="protein sequence ID" value="MDZ5606237.1"/>
    <property type="molecule type" value="Genomic_DNA"/>
</dbReference>
<keyword evidence="1" id="KW-0472">Membrane</keyword>
<gene>
    <name evidence="2" type="ORF">U2I54_03725</name>
</gene>